<dbReference type="SMART" id="SM00072">
    <property type="entry name" value="GuKc"/>
    <property type="match status" value="1"/>
</dbReference>
<dbReference type="Proteomes" id="UP000592820">
    <property type="component" value="Unassembled WGS sequence"/>
</dbReference>
<comment type="caution">
    <text evidence="8">The sequence shown here is derived from an EMBL/GenBank/DDBJ whole genome shotgun (WGS) entry which is preliminary data.</text>
</comment>
<dbReference type="SUPFAM" id="SSF52540">
    <property type="entry name" value="P-loop containing nucleoside triphosphate hydrolases"/>
    <property type="match status" value="1"/>
</dbReference>
<dbReference type="EC" id="2.7.4.23" evidence="6"/>
<keyword evidence="3 6" id="KW-0808">Transferase</keyword>
<dbReference type="NCBIfam" id="NF007485">
    <property type="entry name" value="PRK10078.1"/>
    <property type="match status" value="1"/>
</dbReference>
<dbReference type="GO" id="GO:0005524">
    <property type="term" value="F:ATP binding"/>
    <property type="evidence" value="ECO:0007669"/>
    <property type="project" value="UniProtKB-KW"/>
</dbReference>
<dbReference type="Gene3D" id="3.40.50.300">
    <property type="entry name" value="P-loop containing nucleotide triphosphate hydrolases"/>
    <property type="match status" value="1"/>
</dbReference>
<evidence type="ECO:0000256" key="3">
    <source>
        <dbReference type="ARBA" id="ARBA00022679"/>
    </source>
</evidence>
<evidence type="ECO:0000256" key="2">
    <source>
        <dbReference type="ARBA" id="ARBA00005069"/>
    </source>
</evidence>
<gene>
    <name evidence="6" type="primary">phnN</name>
    <name evidence="8" type="ORF">HDG41_004208</name>
</gene>
<name>A0A7W8P6S7_9BURK</name>
<dbReference type="GO" id="GO:0033863">
    <property type="term" value="F:ribose 1,5-bisphosphate phosphokinase activity"/>
    <property type="evidence" value="ECO:0007669"/>
    <property type="project" value="UniProtKB-UniRule"/>
</dbReference>
<organism evidence="8 9">
    <name type="scientific">Paraburkholderia youngii</name>
    <dbReference type="NCBI Taxonomy" id="2782701"/>
    <lineage>
        <taxon>Bacteria</taxon>
        <taxon>Pseudomonadati</taxon>
        <taxon>Pseudomonadota</taxon>
        <taxon>Betaproteobacteria</taxon>
        <taxon>Burkholderiales</taxon>
        <taxon>Burkholderiaceae</taxon>
        <taxon>Paraburkholderia</taxon>
    </lineage>
</organism>
<evidence type="ECO:0000256" key="5">
    <source>
        <dbReference type="ARBA" id="ARBA00022840"/>
    </source>
</evidence>
<evidence type="ECO:0000256" key="6">
    <source>
        <dbReference type="HAMAP-Rule" id="MF_00836"/>
    </source>
</evidence>
<accession>A0A7W8P6S7</accession>
<reference evidence="8 9" key="1">
    <citation type="submission" date="2020-08" db="EMBL/GenBank/DDBJ databases">
        <title>Genomic Encyclopedia of Type Strains, Phase IV (KMG-V): Genome sequencing to study the core and pangenomes of soil and plant-associated prokaryotes.</title>
        <authorList>
            <person name="Whitman W."/>
        </authorList>
    </citation>
    <scope>NUCLEOTIDE SEQUENCE [LARGE SCALE GENOMIC DNA]</scope>
    <source>
        <strain evidence="8 9">JPY162</strain>
    </source>
</reference>
<comment type="similarity">
    <text evidence="6">Belongs to the ribose 1,5-bisphosphokinase family.</text>
</comment>
<evidence type="ECO:0000256" key="1">
    <source>
        <dbReference type="ARBA" id="ARBA00000373"/>
    </source>
</evidence>
<feature type="binding site" evidence="6">
    <location>
        <begin position="10"/>
        <end position="17"/>
    </location>
    <ligand>
        <name>ATP</name>
        <dbReference type="ChEBI" id="CHEBI:30616"/>
    </ligand>
</feature>
<evidence type="ECO:0000256" key="4">
    <source>
        <dbReference type="ARBA" id="ARBA00022741"/>
    </source>
</evidence>
<proteinExistence type="inferred from homology"/>
<keyword evidence="5 6" id="KW-0067">ATP-binding</keyword>
<evidence type="ECO:0000313" key="8">
    <source>
        <dbReference type="EMBL" id="MBB5402122.1"/>
    </source>
</evidence>
<dbReference type="UniPathway" id="UPA00087">
    <property type="reaction ID" value="UER00175"/>
</dbReference>
<evidence type="ECO:0000259" key="7">
    <source>
        <dbReference type="SMART" id="SM00072"/>
    </source>
</evidence>
<evidence type="ECO:0000313" key="9">
    <source>
        <dbReference type="Proteomes" id="UP000592820"/>
    </source>
</evidence>
<comment type="pathway">
    <text evidence="2 6">Metabolic intermediate biosynthesis; 5-phospho-alpha-D-ribose 1-diphosphate biosynthesis; 5-phospho-alpha-D-ribose 1-diphosphate from D-ribose 5-phosphate (route II): step 3/3.</text>
</comment>
<dbReference type="InterPro" id="IPR027417">
    <property type="entry name" value="P-loop_NTPase"/>
</dbReference>
<comment type="catalytic activity">
    <reaction evidence="1 6">
        <text>alpha-D-ribose 1,5-bisphosphate + ATP = 5-phospho-alpha-D-ribose 1-diphosphate + ADP</text>
        <dbReference type="Rhea" id="RHEA:20109"/>
        <dbReference type="ChEBI" id="CHEBI:30616"/>
        <dbReference type="ChEBI" id="CHEBI:58017"/>
        <dbReference type="ChEBI" id="CHEBI:68688"/>
        <dbReference type="ChEBI" id="CHEBI:456216"/>
        <dbReference type="EC" id="2.7.4.23"/>
    </reaction>
</comment>
<protein>
    <recommendedName>
        <fullName evidence="6">Ribose 1,5-bisphosphate phosphokinase PhnN</fullName>
        <ecNumber evidence="6">2.7.4.23</ecNumber>
    </recommendedName>
    <alternativeName>
        <fullName evidence="6">Ribose 1,5-bisphosphokinase</fullName>
    </alternativeName>
</protein>
<dbReference type="RefSeq" id="WP_176121566.1">
    <property type="nucleotide sequence ID" value="NZ_JACHDE010000007.1"/>
</dbReference>
<sequence>MSGNLIYVSGPSGSGKDSLLRYAREQLSGHAGICFAHRYITRAADAGSENHVALSPEEFAARSSSELFALNWASNGLQYGIGAEIDHWLDKGLTVVMNGSREYLPHARTRYPHLVPVEIAVPQAVLRERLLARGRETVEQVEQRLQRNHLLEQRAGKVEIIRNDGDLGQAGEALVSLILRCAEPS</sequence>
<dbReference type="GO" id="GO:0019634">
    <property type="term" value="P:organic phosphonate metabolic process"/>
    <property type="evidence" value="ECO:0007669"/>
    <property type="project" value="UniProtKB-UniRule"/>
</dbReference>
<feature type="domain" description="Guanylate kinase/L-type calcium channel beta subunit" evidence="7">
    <location>
        <begin position="2"/>
        <end position="182"/>
    </location>
</feature>
<keyword evidence="4 6" id="KW-0547">Nucleotide-binding</keyword>
<comment type="function">
    <text evidence="6">Catalyzes the phosphorylation of ribose 1,5-bisphosphate to 5-phospho-D-ribosyl alpha-1-diphosphate (PRPP).</text>
</comment>
<dbReference type="HAMAP" id="MF_00836">
    <property type="entry name" value="PhnN"/>
    <property type="match status" value="1"/>
</dbReference>
<dbReference type="NCBIfam" id="TIGR02322">
    <property type="entry name" value="phosphon_PhnN"/>
    <property type="match status" value="1"/>
</dbReference>
<dbReference type="EMBL" id="JACHDE010000007">
    <property type="protein sequence ID" value="MBB5402122.1"/>
    <property type="molecule type" value="Genomic_DNA"/>
</dbReference>
<dbReference type="InterPro" id="IPR008145">
    <property type="entry name" value="GK/Ca_channel_bsu"/>
</dbReference>
<keyword evidence="8" id="KW-0418">Kinase</keyword>
<dbReference type="GO" id="GO:0006015">
    <property type="term" value="P:5-phosphoribose 1-diphosphate biosynthetic process"/>
    <property type="evidence" value="ECO:0007669"/>
    <property type="project" value="UniProtKB-UniRule"/>
</dbReference>
<dbReference type="AlphaFoldDB" id="A0A7W8P6S7"/>
<dbReference type="InterPro" id="IPR012699">
    <property type="entry name" value="PhnN"/>
</dbReference>